<dbReference type="Gene3D" id="3.40.630.30">
    <property type="match status" value="1"/>
</dbReference>
<evidence type="ECO:0000313" key="4">
    <source>
        <dbReference type="EMBL" id="TLQ39633.1"/>
    </source>
</evidence>
<proteinExistence type="predicted"/>
<dbReference type="Pfam" id="PF13420">
    <property type="entry name" value="Acetyltransf_4"/>
    <property type="match status" value="1"/>
</dbReference>
<dbReference type="AlphaFoldDB" id="A0A5R9DTW3"/>
<feature type="domain" description="N-acetyltransferase" evidence="3">
    <location>
        <begin position="8"/>
        <end position="169"/>
    </location>
</feature>
<accession>A0A5R9DTW3</accession>
<dbReference type="RefSeq" id="WP_138405367.1">
    <property type="nucleotide sequence ID" value="NZ_VBSP01000053.1"/>
</dbReference>
<organism evidence="4 5">
    <name type="scientific">Ruoffia tabacinasalis</name>
    <dbReference type="NCBI Taxonomy" id="87458"/>
    <lineage>
        <taxon>Bacteria</taxon>
        <taxon>Bacillati</taxon>
        <taxon>Bacillota</taxon>
        <taxon>Bacilli</taxon>
        <taxon>Lactobacillales</taxon>
        <taxon>Aerococcaceae</taxon>
        <taxon>Ruoffia</taxon>
    </lineage>
</organism>
<evidence type="ECO:0000313" key="5">
    <source>
        <dbReference type="Proteomes" id="UP000306420"/>
    </source>
</evidence>
<keyword evidence="2" id="KW-0012">Acyltransferase</keyword>
<keyword evidence="1 4" id="KW-0808">Transferase</keyword>
<reference evidence="4 5" key="1">
    <citation type="submission" date="2019-05" db="EMBL/GenBank/DDBJ databases">
        <title>The metagenome of a microbial culture collection derived from dairy environment covers the genomic content of the human microbiome.</title>
        <authorList>
            <person name="Roder T."/>
            <person name="Wuthrich D."/>
            <person name="Sattari Z."/>
            <person name="Von Ah U."/>
            <person name="Bar C."/>
            <person name="Ronchi F."/>
            <person name="Macpherson A.J."/>
            <person name="Ganal-Vonarburg S.C."/>
            <person name="Bruggmann R."/>
            <person name="Vergeres G."/>
        </authorList>
    </citation>
    <scope>NUCLEOTIDE SEQUENCE [LARGE SCALE GENOMIC DNA]</scope>
    <source>
        <strain evidence="4 5">FAM 24227</strain>
    </source>
</reference>
<sequence length="188" mass="21112">MKFQSQQLTIRPAQVDDAKQIQQIYTPYILNTVFNLEETVGTLSYYEQLIIEAQSHLPFLVAEYEGAVVGFVYVSEISFMLNLVNTCALSIYVAEDAPIRGVGQSLFTALERTLTALGMTQIIANIVATNERSIRFHEKNGFQLLSTFPQAGYKFGQWHAVKWFGKKLAAEPLQSEALPTESLSFSVY</sequence>
<evidence type="ECO:0000256" key="2">
    <source>
        <dbReference type="ARBA" id="ARBA00023315"/>
    </source>
</evidence>
<dbReference type="PANTHER" id="PTHR43072">
    <property type="entry name" value="N-ACETYLTRANSFERASE"/>
    <property type="match status" value="1"/>
</dbReference>
<dbReference type="CDD" id="cd04301">
    <property type="entry name" value="NAT_SF"/>
    <property type="match status" value="1"/>
</dbReference>
<dbReference type="Proteomes" id="UP000306420">
    <property type="component" value="Unassembled WGS sequence"/>
</dbReference>
<dbReference type="EMBL" id="VBSP01000053">
    <property type="protein sequence ID" value="TLQ39633.1"/>
    <property type="molecule type" value="Genomic_DNA"/>
</dbReference>
<dbReference type="InterPro" id="IPR000182">
    <property type="entry name" value="GNAT_dom"/>
</dbReference>
<dbReference type="GO" id="GO:0016747">
    <property type="term" value="F:acyltransferase activity, transferring groups other than amino-acyl groups"/>
    <property type="evidence" value="ECO:0007669"/>
    <property type="project" value="InterPro"/>
</dbReference>
<comment type="caution">
    <text evidence="4">The sequence shown here is derived from an EMBL/GenBank/DDBJ whole genome shotgun (WGS) entry which is preliminary data.</text>
</comment>
<evidence type="ECO:0000259" key="3">
    <source>
        <dbReference type="PROSITE" id="PS51186"/>
    </source>
</evidence>
<protein>
    <submittedName>
        <fullName evidence="4">N-acetyltransferase family protein</fullName>
    </submittedName>
</protein>
<dbReference type="InterPro" id="IPR016181">
    <property type="entry name" value="Acyl_CoA_acyltransferase"/>
</dbReference>
<dbReference type="OrthoDB" id="9798006at2"/>
<evidence type="ECO:0000256" key="1">
    <source>
        <dbReference type="ARBA" id="ARBA00022679"/>
    </source>
</evidence>
<dbReference type="SUPFAM" id="SSF55729">
    <property type="entry name" value="Acyl-CoA N-acyltransferases (Nat)"/>
    <property type="match status" value="1"/>
</dbReference>
<dbReference type="PANTHER" id="PTHR43072:SF23">
    <property type="entry name" value="UPF0039 PROTEIN C11D3.02C"/>
    <property type="match status" value="1"/>
</dbReference>
<name>A0A5R9DTW3_9LACT</name>
<gene>
    <name evidence="4" type="ORF">FEZ33_10645</name>
</gene>
<dbReference type="PROSITE" id="PS51186">
    <property type="entry name" value="GNAT"/>
    <property type="match status" value="1"/>
</dbReference>